<evidence type="ECO:0000256" key="9">
    <source>
        <dbReference type="SAM" id="Phobius"/>
    </source>
</evidence>
<evidence type="ECO:0000256" key="2">
    <source>
        <dbReference type="ARBA" id="ARBA00008220"/>
    </source>
</evidence>
<feature type="transmembrane region" description="Helical" evidence="9">
    <location>
        <begin position="83"/>
        <end position="111"/>
    </location>
</feature>
<organism evidence="10 11">
    <name type="scientific">SAR86 cluster bacterium SAR86E</name>
    <dbReference type="NCBI Taxonomy" id="1208365"/>
    <lineage>
        <taxon>Bacteria</taxon>
        <taxon>Pseudomonadati</taxon>
        <taxon>Pseudomonadota</taxon>
        <taxon>Gammaproteobacteria</taxon>
        <taxon>SAR86 cluster</taxon>
    </lineage>
</organism>
<dbReference type="GO" id="GO:0022857">
    <property type="term" value="F:transmembrane transporter activity"/>
    <property type="evidence" value="ECO:0007669"/>
    <property type="project" value="InterPro"/>
</dbReference>
<comment type="caution">
    <text evidence="10">The sequence shown here is derived from an EMBL/GenBank/DDBJ whole genome shotgun (WGS) entry which is preliminary data.</text>
</comment>
<proteinExistence type="inferred from homology"/>
<dbReference type="PIRSF" id="PIRSF006060">
    <property type="entry name" value="AA_transporter"/>
    <property type="match status" value="1"/>
</dbReference>
<evidence type="ECO:0000256" key="6">
    <source>
        <dbReference type="ARBA" id="ARBA00022989"/>
    </source>
</evidence>
<feature type="transmembrane region" description="Helical" evidence="9">
    <location>
        <begin position="185"/>
        <end position="206"/>
    </location>
</feature>
<evidence type="ECO:0000256" key="5">
    <source>
        <dbReference type="ARBA" id="ARBA00022692"/>
    </source>
</evidence>
<dbReference type="GO" id="GO:0005886">
    <property type="term" value="C:plasma membrane"/>
    <property type="evidence" value="ECO:0007669"/>
    <property type="project" value="UniProtKB-SubCell"/>
</dbReference>
<gene>
    <name evidence="10" type="ORF">B273_0086</name>
</gene>
<feature type="transmembrane region" description="Helical" evidence="9">
    <location>
        <begin position="261"/>
        <end position="283"/>
    </location>
</feature>
<reference evidence="10 11" key="1">
    <citation type="submission" date="2012-09" db="EMBL/GenBank/DDBJ databases">
        <authorList>
            <person name="Dupont C.L."/>
            <person name="Rusch D.B."/>
            <person name="Lombardo M.-J."/>
            <person name="Novotny M."/>
            <person name="Yee-Greenbaum J."/>
            <person name="Laskin R."/>
        </authorList>
    </citation>
    <scope>NUCLEOTIDE SEQUENCE [LARGE SCALE GENOMIC DNA]</scope>
    <source>
        <strain evidence="10">SAR86E</strain>
    </source>
</reference>
<evidence type="ECO:0000256" key="1">
    <source>
        <dbReference type="ARBA" id="ARBA00004651"/>
    </source>
</evidence>
<dbReference type="Proteomes" id="UP000010310">
    <property type="component" value="Unassembled WGS sequence"/>
</dbReference>
<feature type="transmembrane region" description="Helical" evidence="9">
    <location>
        <begin position="153"/>
        <end position="173"/>
    </location>
</feature>
<evidence type="ECO:0000256" key="4">
    <source>
        <dbReference type="ARBA" id="ARBA00022475"/>
    </source>
</evidence>
<dbReference type="PANTHER" id="PTHR42770:SF18">
    <property type="entry name" value="ARGININE_AGMATINE ANTIPORTER"/>
    <property type="match status" value="1"/>
</dbReference>
<keyword evidence="11" id="KW-1185">Reference proteome</keyword>
<feature type="transmembrane region" description="Helical" evidence="9">
    <location>
        <begin position="348"/>
        <end position="372"/>
    </location>
</feature>
<dbReference type="Pfam" id="PF13520">
    <property type="entry name" value="AA_permease_2"/>
    <property type="match status" value="1"/>
</dbReference>
<evidence type="ECO:0000256" key="7">
    <source>
        <dbReference type="ARBA" id="ARBA00023136"/>
    </source>
</evidence>
<dbReference type="AlphaFoldDB" id="K6FEI1"/>
<accession>K6FEI1</accession>
<protein>
    <recommendedName>
        <fullName evidence="3">Arginine/agmatine antiporter</fullName>
    </recommendedName>
</protein>
<dbReference type="PANTHER" id="PTHR42770">
    <property type="entry name" value="AMINO ACID TRANSPORTER-RELATED"/>
    <property type="match status" value="1"/>
</dbReference>
<comment type="function">
    <text evidence="8">Major component of the acid-resistance (AR) system allowing enteric pathogens to survive the acidic environment in the stomach. Exchanges extracellular arginine for its intracellular decarboxylation product agmatine (Agm) thereby expelling intracellular protons. Probably undergoes several conformational states in order to translocate the substrate across the membrane; keeps the substrate accessible to only 1 side of the membrane at a time by opening and closing 3 membrane-internal gates.</text>
</comment>
<dbReference type="InterPro" id="IPR050367">
    <property type="entry name" value="APC_superfamily"/>
</dbReference>
<evidence type="ECO:0000256" key="8">
    <source>
        <dbReference type="ARBA" id="ARBA00045636"/>
    </source>
</evidence>
<keyword evidence="7 9" id="KW-0472">Membrane</keyword>
<name>K6FEI1_9GAMM</name>
<dbReference type="Gene3D" id="1.20.1740.10">
    <property type="entry name" value="Amino acid/polyamine transporter I"/>
    <property type="match status" value="1"/>
</dbReference>
<feature type="transmembrane region" description="Helical" evidence="9">
    <location>
        <begin position="42"/>
        <end position="63"/>
    </location>
</feature>
<feature type="transmembrane region" description="Helical" evidence="9">
    <location>
        <begin position="323"/>
        <end position="342"/>
    </location>
</feature>
<comment type="similarity">
    <text evidence="2">Belongs to the amino acid-polyamine-organocation (APC) superfamily. Basic amino acid/polyamine antiporter (APA) (TC 2.A.3.2) family.</text>
</comment>
<comment type="subcellular location">
    <subcellularLocation>
        <location evidence="1">Cell membrane</location>
        <topology evidence="1">Multi-pass membrane protein</topology>
    </subcellularLocation>
</comment>
<evidence type="ECO:0000256" key="3">
    <source>
        <dbReference type="ARBA" id="ARBA00021069"/>
    </source>
</evidence>
<feature type="transmembrane region" description="Helical" evidence="9">
    <location>
        <begin position="226"/>
        <end position="249"/>
    </location>
</feature>
<feature type="transmembrane region" description="Helical" evidence="9">
    <location>
        <begin position="12"/>
        <end position="30"/>
    </location>
</feature>
<feature type="transmembrane region" description="Helical" evidence="9">
    <location>
        <begin position="409"/>
        <end position="427"/>
    </location>
</feature>
<evidence type="ECO:0000313" key="11">
    <source>
        <dbReference type="Proteomes" id="UP000010310"/>
    </source>
</evidence>
<sequence>MDHDQGRVIGFWRGWSIAVGCAVGSGIFMMPTMLAPYGLLGLSGWLIAGMGSILVALTMSSLVKRIPRTGGPYIYVNEGLGRFSGFIIAWTYWIACVSAIAGISIAFVGYLGFFIPQIIQSPSLSLIFSLVLVWMIVMLNIRSLEGSSKFQLVSTILKLLPLFFIIMIGFTNFNSSNLPEINPTPLNPISLMATVTTLVMWSFIGIETATMPADNVINPTKTIPKVLIASVITILVLYFLVSLSIASIVPADELINSTAPFALAATKVLGVAGGTLITFGALISTLGSLNANTLTAGNLSLAAARDGLLPERFSILSKTGTPIFSYLLTGSFVSLLLVLNYTKGLINAFIFMAMLSTLSTLLAYAFCAIAELKFLQVEDDNTHRIKAMGLAFATLIYALFAIWGAGIEMVFYCLILIIIGMPIYKFLK</sequence>
<keyword evidence="5 9" id="KW-0812">Transmembrane</keyword>
<dbReference type="STRING" id="1208365.B273_0086"/>
<feature type="transmembrane region" description="Helical" evidence="9">
    <location>
        <begin position="123"/>
        <end position="141"/>
    </location>
</feature>
<keyword evidence="6 9" id="KW-1133">Transmembrane helix</keyword>
<dbReference type="InterPro" id="IPR002293">
    <property type="entry name" value="AA/rel_permease1"/>
</dbReference>
<evidence type="ECO:0000313" key="10">
    <source>
        <dbReference type="EMBL" id="EKO37027.1"/>
    </source>
</evidence>
<keyword evidence="4" id="KW-1003">Cell membrane</keyword>
<dbReference type="EMBL" id="AMWX01000001">
    <property type="protein sequence ID" value="EKO37027.1"/>
    <property type="molecule type" value="Genomic_DNA"/>
</dbReference>